<sequence length="160" mass="18182">MGKTMVADSARWAAPRSRSTFDIAEAVEAEEVAPVGRWFSTMKLNEDDDGEQLVDNESKNRGRSSSRRRSSIKDDIMNFFARRRSSVPVVQLRPIVKEEKQKTQAIQMPVQIEDEFDSDEFSMSSSPPLAPFFIVDRSLLPPPPPQPQRRFSLGNILKKN</sequence>
<feature type="non-terminal residue" evidence="2">
    <location>
        <position position="160"/>
    </location>
</feature>
<dbReference type="EMBL" id="BTSY01000001">
    <property type="protein sequence ID" value="GMT11627.1"/>
    <property type="molecule type" value="Genomic_DNA"/>
</dbReference>
<evidence type="ECO:0000256" key="1">
    <source>
        <dbReference type="SAM" id="MobiDB-lite"/>
    </source>
</evidence>
<name>A0AAV5UYH5_9BILA</name>
<protein>
    <submittedName>
        <fullName evidence="2">Uncharacterized protein</fullName>
    </submittedName>
</protein>
<accession>A0AAV5UYH5</accession>
<feature type="region of interest" description="Disordered" evidence="1">
    <location>
        <begin position="140"/>
        <end position="160"/>
    </location>
</feature>
<organism evidence="2 3">
    <name type="scientific">Pristionchus fissidentatus</name>
    <dbReference type="NCBI Taxonomy" id="1538716"/>
    <lineage>
        <taxon>Eukaryota</taxon>
        <taxon>Metazoa</taxon>
        <taxon>Ecdysozoa</taxon>
        <taxon>Nematoda</taxon>
        <taxon>Chromadorea</taxon>
        <taxon>Rhabditida</taxon>
        <taxon>Rhabditina</taxon>
        <taxon>Diplogasteromorpha</taxon>
        <taxon>Diplogasteroidea</taxon>
        <taxon>Neodiplogasteridae</taxon>
        <taxon>Pristionchus</taxon>
    </lineage>
</organism>
<reference evidence="2" key="1">
    <citation type="submission" date="2023-10" db="EMBL/GenBank/DDBJ databases">
        <title>Genome assembly of Pristionchus species.</title>
        <authorList>
            <person name="Yoshida K."/>
            <person name="Sommer R.J."/>
        </authorList>
    </citation>
    <scope>NUCLEOTIDE SEQUENCE</scope>
    <source>
        <strain evidence="2">RS5133</strain>
    </source>
</reference>
<proteinExistence type="predicted"/>
<evidence type="ECO:0000313" key="2">
    <source>
        <dbReference type="EMBL" id="GMT11627.1"/>
    </source>
</evidence>
<feature type="region of interest" description="Disordered" evidence="1">
    <location>
        <begin position="44"/>
        <end position="70"/>
    </location>
</feature>
<keyword evidence="3" id="KW-1185">Reference proteome</keyword>
<dbReference type="Proteomes" id="UP001432322">
    <property type="component" value="Unassembled WGS sequence"/>
</dbReference>
<comment type="caution">
    <text evidence="2">The sequence shown here is derived from an EMBL/GenBank/DDBJ whole genome shotgun (WGS) entry which is preliminary data.</text>
</comment>
<dbReference type="AlphaFoldDB" id="A0AAV5UYH5"/>
<feature type="compositionally biased region" description="Basic residues" evidence="1">
    <location>
        <begin position="61"/>
        <end position="70"/>
    </location>
</feature>
<gene>
    <name evidence="2" type="ORF">PFISCL1PPCAC_2924</name>
</gene>
<evidence type="ECO:0000313" key="3">
    <source>
        <dbReference type="Proteomes" id="UP001432322"/>
    </source>
</evidence>